<dbReference type="InterPro" id="IPR004846">
    <property type="entry name" value="T2SS/T3SS_dom"/>
</dbReference>
<feature type="compositionally biased region" description="Polar residues" evidence="2">
    <location>
        <begin position="586"/>
        <end position="599"/>
    </location>
</feature>
<evidence type="ECO:0000256" key="1">
    <source>
        <dbReference type="RuleBase" id="RU004003"/>
    </source>
</evidence>
<feature type="domain" description="Pilus formation protein N-terminal" evidence="4">
    <location>
        <begin position="106"/>
        <end position="167"/>
    </location>
</feature>
<name>A0A7C2NZA2_9PLAN</name>
<comment type="caution">
    <text evidence="5">The sequence shown here is derived from an EMBL/GenBank/DDBJ whole genome shotgun (WGS) entry which is preliminary data.</text>
</comment>
<organism evidence="5">
    <name type="scientific">Schlesneria paludicola</name>
    <dbReference type="NCBI Taxonomy" id="360056"/>
    <lineage>
        <taxon>Bacteria</taxon>
        <taxon>Pseudomonadati</taxon>
        <taxon>Planctomycetota</taxon>
        <taxon>Planctomycetia</taxon>
        <taxon>Planctomycetales</taxon>
        <taxon>Planctomycetaceae</taxon>
        <taxon>Schlesneria</taxon>
    </lineage>
</organism>
<evidence type="ECO:0000259" key="4">
    <source>
        <dbReference type="Pfam" id="PF13629"/>
    </source>
</evidence>
<dbReference type="AlphaFoldDB" id="A0A7C2NZA2"/>
<protein>
    <submittedName>
        <fullName evidence="5">Type II and III secretion system protein</fullName>
    </submittedName>
</protein>
<feature type="domain" description="Type II/III secretion system secretin-like" evidence="3">
    <location>
        <begin position="360"/>
        <end position="520"/>
    </location>
</feature>
<feature type="compositionally biased region" description="Pro residues" evidence="2">
    <location>
        <begin position="619"/>
        <end position="633"/>
    </location>
</feature>
<dbReference type="GO" id="GO:0009306">
    <property type="term" value="P:protein secretion"/>
    <property type="evidence" value="ECO:0007669"/>
    <property type="project" value="InterPro"/>
</dbReference>
<sequence length="685" mass="72665">MSMIAKPSRQPRRQSVLGLISRAAFGWWLMVSAACAQGFPTVPPAYGNEPAAASASGGPLLGPSFGAPAVDGAAGAPAEPVIQAVQNTPESARRVHQLIETLPDTHEDLEIIERRSQLMTTRANITRIQIADPAIVDVVQYSPRELSLIGLARGSTTLMLWFEGFNEPIIYLVKTIRDPNLDNQRRIDYGKLEKKINTLFPNSKVYLIPMSWKIIVRGQARDQEEAAHILAIVRGEIINQEGGLFGPQPRGVDPGAFAYGGVGGVGSGYDTLYGGFGGVYGGGLWASYIINELRVPGEFQISLRVRIAELNRSQAREMGVDLSVLFNDTQLLFTNLGAGAAATIGGIFEGGDISVLLNWLASNGTAKILTEPNVVVISGREARFLAGGEFAVPTTVGIGGAQGQTTSFRGFGTSLLVTPTVIDRDLIRITANAEYSDLNNGATVGGIPGTSTRRVETTVELREGQTLALAGLLSHRTITEVTRIPGLGDIPKIGPLLFSTKRATQEENELLILITPEIVRPMDPHEVPPVPGFEVTHPMDHELYKHNMTEGMPDTGYYQTPPYGSGSVGTNVGYQHFNPGPAGSMYSPQPTNPYGTGFSSPGPVPNGMPSGPATAVPPYSVPSAPPASSPQPLPGSAQWAPGPGPGWSRPAGSPQTIQPVNYAQPGGPISPNAQPASRSVRPGYR</sequence>
<dbReference type="GO" id="GO:0015627">
    <property type="term" value="C:type II protein secretion system complex"/>
    <property type="evidence" value="ECO:0007669"/>
    <property type="project" value="TreeGrafter"/>
</dbReference>
<evidence type="ECO:0000313" key="5">
    <source>
        <dbReference type="EMBL" id="HEN14594.1"/>
    </source>
</evidence>
<evidence type="ECO:0000259" key="3">
    <source>
        <dbReference type="Pfam" id="PF00263"/>
    </source>
</evidence>
<dbReference type="EMBL" id="DSOK01000121">
    <property type="protein sequence ID" value="HEN14594.1"/>
    <property type="molecule type" value="Genomic_DNA"/>
</dbReference>
<feature type="region of interest" description="Disordered" evidence="2">
    <location>
        <begin position="580"/>
        <end position="685"/>
    </location>
</feature>
<accession>A0A7C2NZA2</accession>
<dbReference type="PANTHER" id="PTHR30332:SF17">
    <property type="entry name" value="TYPE IV PILIATION SYSTEM PROTEIN DR_0774-RELATED"/>
    <property type="match status" value="1"/>
</dbReference>
<dbReference type="PRINTS" id="PR01032">
    <property type="entry name" value="PHAGEIV"/>
</dbReference>
<dbReference type="InterPro" id="IPR001775">
    <property type="entry name" value="GspD/PilQ"/>
</dbReference>
<dbReference type="Pfam" id="PF00263">
    <property type="entry name" value="Secretin"/>
    <property type="match status" value="1"/>
</dbReference>
<dbReference type="PRINTS" id="PR00811">
    <property type="entry name" value="BCTERIALGSPD"/>
</dbReference>
<reference evidence="5" key="1">
    <citation type="journal article" date="2020" name="mSystems">
        <title>Genome- and Community-Level Interaction Insights into Carbon Utilization and Element Cycling Functions of Hydrothermarchaeota in Hydrothermal Sediment.</title>
        <authorList>
            <person name="Zhou Z."/>
            <person name="Liu Y."/>
            <person name="Xu W."/>
            <person name="Pan J."/>
            <person name="Luo Z.H."/>
            <person name="Li M."/>
        </authorList>
    </citation>
    <scope>NUCLEOTIDE SEQUENCE [LARGE SCALE GENOMIC DNA]</scope>
    <source>
        <strain evidence="5">SpSt-339</strain>
    </source>
</reference>
<proteinExistence type="inferred from homology"/>
<dbReference type="PROSITE" id="PS51257">
    <property type="entry name" value="PROKAR_LIPOPROTEIN"/>
    <property type="match status" value="1"/>
</dbReference>
<dbReference type="Pfam" id="PF13629">
    <property type="entry name" value="T2SS-T3SS_pil_N"/>
    <property type="match status" value="1"/>
</dbReference>
<dbReference type="InterPro" id="IPR050810">
    <property type="entry name" value="Bact_Secretion_Sys_Channel"/>
</dbReference>
<evidence type="ECO:0000256" key="2">
    <source>
        <dbReference type="SAM" id="MobiDB-lite"/>
    </source>
</evidence>
<gene>
    <name evidence="5" type="ORF">ENQ76_03890</name>
</gene>
<dbReference type="InterPro" id="IPR032789">
    <property type="entry name" value="T2SS-T3SS_pil_N"/>
</dbReference>
<comment type="similarity">
    <text evidence="1">Belongs to the bacterial secretin family.</text>
</comment>
<dbReference type="PANTHER" id="PTHR30332">
    <property type="entry name" value="PROBABLE GENERAL SECRETION PATHWAY PROTEIN D"/>
    <property type="match status" value="1"/>
</dbReference>